<dbReference type="InterPro" id="IPR051093">
    <property type="entry name" value="Neuroligin/BSAL"/>
</dbReference>
<keyword evidence="3" id="KW-1185">Reference proteome</keyword>
<evidence type="ECO:0000313" key="4">
    <source>
        <dbReference type="WBParaSite" id="nRc.2.0.1.t43829-RA"/>
    </source>
</evidence>
<evidence type="ECO:0000256" key="1">
    <source>
        <dbReference type="ARBA" id="ARBA00005964"/>
    </source>
</evidence>
<evidence type="ECO:0000259" key="2">
    <source>
        <dbReference type="Pfam" id="PF00135"/>
    </source>
</evidence>
<evidence type="ECO:0000313" key="3">
    <source>
        <dbReference type="Proteomes" id="UP000887565"/>
    </source>
</evidence>
<dbReference type="SUPFAM" id="SSF53474">
    <property type="entry name" value="alpha/beta-Hydrolases"/>
    <property type="match status" value="1"/>
</dbReference>
<comment type="similarity">
    <text evidence="1">Belongs to the type-B carboxylesterase/lipase family.</text>
</comment>
<dbReference type="Proteomes" id="UP000887565">
    <property type="component" value="Unplaced"/>
</dbReference>
<accession>A0A915KZE0</accession>
<reference evidence="4" key="1">
    <citation type="submission" date="2022-11" db="UniProtKB">
        <authorList>
            <consortium name="WormBaseParasite"/>
        </authorList>
    </citation>
    <scope>IDENTIFICATION</scope>
</reference>
<dbReference type="PANTHER" id="PTHR43903">
    <property type="entry name" value="NEUROLIGIN"/>
    <property type="match status" value="1"/>
</dbReference>
<dbReference type="Pfam" id="PF00135">
    <property type="entry name" value="COesterase"/>
    <property type="match status" value="1"/>
</dbReference>
<name>A0A915KZE0_ROMCU</name>
<dbReference type="WBParaSite" id="nRc.2.0.1.t43829-RA">
    <property type="protein sequence ID" value="nRc.2.0.1.t43829-RA"/>
    <property type="gene ID" value="nRc.2.0.1.g43829"/>
</dbReference>
<protein>
    <submittedName>
        <fullName evidence="4">Carboxylesterase type B domain-containing protein</fullName>
    </submittedName>
</protein>
<dbReference type="InterPro" id="IPR029058">
    <property type="entry name" value="AB_hydrolase_fold"/>
</dbReference>
<organism evidence="3 4">
    <name type="scientific">Romanomermis culicivorax</name>
    <name type="common">Nematode worm</name>
    <dbReference type="NCBI Taxonomy" id="13658"/>
    <lineage>
        <taxon>Eukaryota</taxon>
        <taxon>Metazoa</taxon>
        <taxon>Ecdysozoa</taxon>
        <taxon>Nematoda</taxon>
        <taxon>Enoplea</taxon>
        <taxon>Dorylaimia</taxon>
        <taxon>Mermithida</taxon>
        <taxon>Mermithoidea</taxon>
        <taxon>Mermithidae</taxon>
        <taxon>Romanomermis</taxon>
    </lineage>
</organism>
<proteinExistence type="inferred from homology"/>
<dbReference type="Gene3D" id="3.40.50.1820">
    <property type="entry name" value="alpha/beta hydrolase"/>
    <property type="match status" value="1"/>
</dbReference>
<sequence length="293" mass="34129">MYSKPRYELLIFDKDQTFDNIDDSVYGKGFSSNDSFSPAWNTAFTEGTTNLFRSNMENESFFESALDQQVSTYFYPENVRSYVRNLIRHHYLQTARFYTDKSTDWLRMTVQMLSAHLFFAPAIKEAQLLAKHSKNVFVHSLDFVSDGFQWNDSAKGVPHGMDIFYLFAVSPENLGWRYSEKENQIINLMGTMWTNFAKSGDPNRPVPLKPFPLFYALNKTSKWQYFSIDLPPRMNPFYKIDDVVLFNNLIPEQMNLIRNLSCQKSSETFAENRSSSNLSVFSIFVNRHKAAKI</sequence>
<feature type="domain" description="Carboxylesterase type B" evidence="2">
    <location>
        <begin position="58"/>
        <end position="238"/>
    </location>
</feature>
<dbReference type="InterPro" id="IPR002018">
    <property type="entry name" value="CarbesteraseB"/>
</dbReference>
<dbReference type="AlphaFoldDB" id="A0A915KZE0"/>